<dbReference type="HOGENOM" id="CLU_3044078_0_0_9"/>
<reference evidence="1 2" key="1">
    <citation type="journal article" date="2008" name="J. Bacteriol.">
        <title>The genome of Heliobacterium modesticaldum, a phototrophic representative of the Firmicutes containing the simplest photosynthetic apparatus.</title>
        <authorList>
            <person name="Sattley W.M."/>
            <person name="Madigan M.T."/>
            <person name="Swingley W.D."/>
            <person name="Cheung P.C."/>
            <person name="Clocksin K.M."/>
            <person name="Conrad A.L."/>
            <person name="Dejesa L.C."/>
            <person name="Honchak B.M."/>
            <person name="Jung D.O."/>
            <person name="Karbach L.E."/>
            <person name="Kurdoglu A."/>
            <person name="Lahiri S."/>
            <person name="Mastrian S.D."/>
            <person name="Page L.E."/>
            <person name="Taylor H.L."/>
            <person name="Wang Z.T."/>
            <person name="Raymond J."/>
            <person name="Chen M."/>
            <person name="Blankenship R.E."/>
            <person name="Touchman J.W."/>
        </authorList>
    </citation>
    <scope>NUCLEOTIDE SEQUENCE [LARGE SCALE GENOMIC DNA]</scope>
    <source>
        <strain evidence="2">ATCC 51547 / Ice1</strain>
    </source>
</reference>
<organism evidence="1 2">
    <name type="scientific">Heliobacterium modesticaldum (strain ATCC 51547 / Ice1)</name>
    <dbReference type="NCBI Taxonomy" id="498761"/>
    <lineage>
        <taxon>Bacteria</taxon>
        <taxon>Bacillati</taxon>
        <taxon>Bacillota</taxon>
        <taxon>Clostridia</taxon>
        <taxon>Eubacteriales</taxon>
        <taxon>Heliobacteriaceae</taxon>
        <taxon>Heliomicrobium</taxon>
    </lineage>
</organism>
<accession>B0TDQ5</accession>
<dbReference type="STRING" id="498761.HM1_0149"/>
<dbReference type="KEGG" id="hmo:HM1_0149"/>
<name>B0TDQ5_HELMI</name>
<proteinExistence type="predicted"/>
<dbReference type="Proteomes" id="UP000008550">
    <property type="component" value="Chromosome"/>
</dbReference>
<protein>
    <submittedName>
        <fullName evidence="1">Uncharacterized protein</fullName>
    </submittedName>
</protein>
<dbReference type="eggNOG" id="COG3385">
    <property type="taxonomic scope" value="Bacteria"/>
</dbReference>
<sequence length="54" mass="6525">MLTLIVSRRILGLLREQFPEHAHRMKPLRWARVFTVIADDILRNVLIYQRPSRK</sequence>
<dbReference type="EMBL" id="CP000930">
    <property type="protein sequence ID" value="ABZ82768.1"/>
    <property type="molecule type" value="Genomic_DNA"/>
</dbReference>
<dbReference type="AlphaFoldDB" id="B0TDQ5"/>
<keyword evidence="2" id="KW-1185">Reference proteome</keyword>
<evidence type="ECO:0000313" key="2">
    <source>
        <dbReference type="Proteomes" id="UP000008550"/>
    </source>
</evidence>
<evidence type="ECO:0000313" key="1">
    <source>
        <dbReference type="EMBL" id="ABZ82768.1"/>
    </source>
</evidence>
<gene>
    <name evidence="1" type="ORF">HM1_0149</name>
</gene>